<dbReference type="InParanoid" id="A0A6P6YB53"/>
<reference evidence="7" key="1">
    <citation type="submission" date="2025-08" db="UniProtKB">
        <authorList>
            <consortium name="RefSeq"/>
        </authorList>
    </citation>
    <scope>IDENTIFICATION</scope>
    <source>
        <strain evidence="7">Airmid</strain>
    </source>
</reference>
<dbReference type="GO" id="GO:0005524">
    <property type="term" value="F:ATP binding"/>
    <property type="evidence" value="ECO:0007669"/>
    <property type="project" value="UniProtKB-KW"/>
</dbReference>
<dbReference type="Proteomes" id="UP000515146">
    <property type="component" value="Unplaced"/>
</dbReference>
<accession>A0A6P6YB53</accession>
<dbReference type="InterPro" id="IPR003959">
    <property type="entry name" value="ATPase_AAA_core"/>
</dbReference>
<dbReference type="Gene3D" id="3.40.50.300">
    <property type="entry name" value="P-loop containing nucleotide triphosphate hydrolases"/>
    <property type="match status" value="1"/>
</dbReference>
<comment type="similarity">
    <text evidence="1">Belongs to the activator 1 small subunits family.</text>
</comment>
<dbReference type="SMART" id="SM00382">
    <property type="entry name" value="AAA"/>
    <property type="match status" value="1"/>
</dbReference>
<dbReference type="OrthoDB" id="10254700at2759"/>
<dbReference type="RefSeq" id="XP_027202201.1">
    <property type="nucleotide sequence ID" value="XM_027346400.1"/>
</dbReference>
<dbReference type="Pfam" id="PF00004">
    <property type="entry name" value="AAA"/>
    <property type="match status" value="1"/>
</dbReference>
<dbReference type="GO" id="GO:0003689">
    <property type="term" value="F:DNA clamp loader activity"/>
    <property type="evidence" value="ECO:0007669"/>
    <property type="project" value="TreeGrafter"/>
</dbReference>
<dbReference type="InterPro" id="IPR027417">
    <property type="entry name" value="P-loop_NTPase"/>
</dbReference>
<evidence type="ECO:0000256" key="3">
    <source>
        <dbReference type="ARBA" id="ARBA00022741"/>
    </source>
</evidence>
<keyword evidence="6" id="KW-1185">Reference proteome</keyword>
<dbReference type="AlphaFoldDB" id="A0A6P6YB53"/>
<evidence type="ECO:0000256" key="4">
    <source>
        <dbReference type="ARBA" id="ARBA00022840"/>
    </source>
</evidence>
<sequence length="200" mass="22086">MSTLANNSCVNFLFFGPPGSGKTSAALALAKSMFGNDWKKNTLELNASDDRGISAVRTRIKPWSQYVSKQDENSDETQRMSKLIILDEADMMTFDAQAALRRVIEDYNGKSSFIIICNYLNKIIEPIISRCVVCKFNPISLTDHISHLNSICAAEGVNVDSDKLKLIVTLTNGDIRASMNLLQCAHAIYGNNVSNVCSKR</sequence>
<dbReference type="Gene3D" id="1.10.8.60">
    <property type="match status" value="1"/>
</dbReference>
<dbReference type="GO" id="GO:0006261">
    <property type="term" value="P:DNA-templated DNA replication"/>
    <property type="evidence" value="ECO:0007669"/>
    <property type="project" value="TreeGrafter"/>
</dbReference>
<dbReference type="GO" id="GO:0006281">
    <property type="term" value="P:DNA repair"/>
    <property type="evidence" value="ECO:0007669"/>
    <property type="project" value="TreeGrafter"/>
</dbReference>
<evidence type="ECO:0000256" key="1">
    <source>
        <dbReference type="ARBA" id="ARBA00005378"/>
    </source>
</evidence>
<dbReference type="PANTHER" id="PTHR11669:SF20">
    <property type="entry name" value="REPLICATION FACTOR C SUBUNIT 4"/>
    <property type="match status" value="1"/>
</dbReference>
<name>A0A6P6YB53_DERPT</name>
<evidence type="ECO:0000313" key="7">
    <source>
        <dbReference type="RefSeq" id="XP_027202201.1"/>
    </source>
</evidence>
<dbReference type="CDD" id="cd00009">
    <property type="entry name" value="AAA"/>
    <property type="match status" value="1"/>
</dbReference>
<dbReference type="KEGG" id="dpte:113796161"/>
<dbReference type="GO" id="GO:0016887">
    <property type="term" value="F:ATP hydrolysis activity"/>
    <property type="evidence" value="ECO:0007669"/>
    <property type="project" value="InterPro"/>
</dbReference>
<keyword evidence="2" id="KW-0235">DNA replication</keyword>
<organism evidence="6 7">
    <name type="scientific">Dermatophagoides pteronyssinus</name>
    <name type="common">European house dust mite</name>
    <dbReference type="NCBI Taxonomy" id="6956"/>
    <lineage>
        <taxon>Eukaryota</taxon>
        <taxon>Metazoa</taxon>
        <taxon>Ecdysozoa</taxon>
        <taxon>Arthropoda</taxon>
        <taxon>Chelicerata</taxon>
        <taxon>Arachnida</taxon>
        <taxon>Acari</taxon>
        <taxon>Acariformes</taxon>
        <taxon>Sarcoptiformes</taxon>
        <taxon>Astigmata</taxon>
        <taxon>Psoroptidia</taxon>
        <taxon>Analgoidea</taxon>
        <taxon>Pyroglyphidae</taxon>
        <taxon>Dermatophagoidinae</taxon>
        <taxon>Dermatophagoides</taxon>
    </lineage>
</organism>
<evidence type="ECO:0000259" key="5">
    <source>
        <dbReference type="SMART" id="SM00382"/>
    </source>
</evidence>
<proteinExistence type="inferred from homology"/>
<evidence type="ECO:0000313" key="6">
    <source>
        <dbReference type="Proteomes" id="UP000515146"/>
    </source>
</evidence>
<gene>
    <name evidence="7" type="primary">LOC113796161</name>
</gene>
<feature type="domain" description="AAA+ ATPase" evidence="5">
    <location>
        <begin position="8"/>
        <end position="140"/>
    </location>
</feature>
<dbReference type="GO" id="GO:0005663">
    <property type="term" value="C:DNA replication factor C complex"/>
    <property type="evidence" value="ECO:0007669"/>
    <property type="project" value="TreeGrafter"/>
</dbReference>
<evidence type="ECO:0000256" key="2">
    <source>
        <dbReference type="ARBA" id="ARBA00022705"/>
    </source>
</evidence>
<dbReference type="PANTHER" id="PTHR11669">
    <property type="entry name" value="REPLICATION FACTOR C / DNA POLYMERASE III GAMMA-TAU SUBUNIT"/>
    <property type="match status" value="1"/>
</dbReference>
<dbReference type="InterPro" id="IPR050238">
    <property type="entry name" value="DNA_Rep/Repair_Clamp_Loader"/>
</dbReference>
<protein>
    <submittedName>
        <fullName evidence="7">Replication factor C subunit 4-like</fullName>
    </submittedName>
</protein>
<keyword evidence="3" id="KW-0547">Nucleotide-binding</keyword>
<dbReference type="InterPro" id="IPR003593">
    <property type="entry name" value="AAA+_ATPase"/>
</dbReference>
<keyword evidence="4" id="KW-0067">ATP-binding</keyword>
<dbReference type="SUPFAM" id="SSF52540">
    <property type="entry name" value="P-loop containing nucleoside triphosphate hydrolases"/>
    <property type="match status" value="1"/>
</dbReference>